<evidence type="ECO:0000313" key="3">
    <source>
        <dbReference type="Proteomes" id="UP000461162"/>
    </source>
</evidence>
<feature type="coiled-coil region" evidence="1">
    <location>
        <begin position="14"/>
        <end position="103"/>
    </location>
</feature>
<reference evidence="2 3" key="1">
    <citation type="submission" date="2019-11" db="EMBL/GenBank/DDBJ databases">
        <title>Pseudodesulfovibrio alkaliphilus, sp. nov., an alkaliphilic sulfate-reducing bacteria from mud volcano of Taman peninsula, Russia.</title>
        <authorList>
            <person name="Frolova A."/>
            <person name="Merkel A.Y."/>
            <person name="Slobodkin A.I."/>
        </authorList>
    </citation>
    <scope>NUCLEOTIDE SEQUENCE [LARGE SCALE GENOMIC DNA]</scope>
    <source>
        <strain evidence="2 3">F-1</strain>
    </source>
</reference>
<comment type="caution">
    <text evidence="2">The sequence shown here is derived from an EMBL/GenBank/DDBJ whole genome shotgun (WGS) entry which is preliminary data.</text>
</comment>
<accession>A0A7K1KN66</accession>
<evidence type="ECO:0000256" key="1">
    <source>
        <dbReference type="SAM" id="Coils"/>
    </source>
</evidence>
<dbReference type="AlphaFoldDB" id="A0A7K1KN66"/>
<gene>
    <name evidence="2" type="ORF">GKC30_07030</name>
</gene>
<name>A0A7K1KN66_9BACT</name>
<dbReference type="EMBL" id="WODC01000003">
    <property type="protein sequence ID" value="MUM77381.1"/>
    <property type="molecule type" value="Genomic_DNA"/>
</dbReference>
<organism evidence="2 3">
    <name type="scientific">Pseudodesulfovibrio alkaliphilus</name>
    <dbReference type="NCBI Taxonomy" id="2661613"/>
    <lineage>
        <taxon>Bacteria</taxon>
        <taxon>Pseudomonadati</taxon>
        <taxon>Thermodesulfobacteriota</taxon>
        <taxon>Desulfovibrionia</taxon>
        <taxon>Desulfovibrionales</taxon>
        <taxon>Desulfovibrionaceae</taxon>
    </lineage>
</organism>
<keyword evidence="1" id="KW-0175">Coiled coil</keyword>
<proteinExistence type="predicted"/>
<keyword evidence="3" id="KW-1185">Reference proteome</keyword>
<dbReference type="RefSeq" id="WP_155933454.1">
    <property type="nucleotide sequence ID" value="NZ_WODC01000003.1"/>
</dbReference>
<sequence length="108" mass="12537">MNDSNPNNTGTTRDVQLERELAQLRQDYERLREQRVRTEQDITHLTEQLDALKAQAQAEYGTSDPEELQALLEKKRKENEMLVTQYREHVQQIQADLAAVENSVERAG</sequence>
<protein>
    <submittedName>
        <fullName evidence="2">Uncharacterized protein</fullName>
    </submittedName>
</protein>
<dbReference type="Proteomes" id="UP000461162">
    <property type="component" value="Unassembled WGS sequence"/>
</dbReference>
<evidence type="ECO:0000313" key="2">
    <source>
        <dbReference type="EMBL" id="MUM77381.1"/>
    </source>
</evidence>